<evidence type="ECO:0000259" key="2">
    <source>
        <dbReference type="Pfam" id="PF09925"/>
    </source>
</evidence>
<feature type="transmembrane region" description="Helical" evidence="1">
    <location>
        <begin position="188"/>
        <end position="205"/>
    </location>
</feature>
<feature type="transmembrane region" description="Helical" evidence="1">
    <location>
        <begin position="156"/>
        <end position="176"/>
    </location>
</feature>
<dbReference type="OrthoDB" id="650263at2"/>
<feature type="transmembrane region" description="Helical" evidence="1">
    <location>
        <begin position="266"/>
        <end position="285"/>
    </location>
</feature>
<feature type="transmembrane region" description="Helical" evidence="1">
    <location>
        <begin position="65"/>
        <end position="86"/>
    </location>
</feature>
<evidence type="ECO:0000313" key="3">
    <source>
        <dbReference type="EMBL" id="SDD79635.1"/>
    </source>
</evidence>
<keyword evidence="4" id="KW-1185">Reference proteome</keyword>
<dbReference type="EMBL" id="FNAN01000002">
    <property type="protein sequence ID" value="SDD79635.1"/>
    <property type="molecule type" value="Genomic_DNA"/>
</dbReference>
<feature type="transmembrane region" description="Helical" evidence="1">
    <location>
        <begin position="130"/>
        <end position="149"/>
    </location>
</feature>
<evidence type="ECO:0000313" key="4">
    <source>
        <dbReference type="Proteomes" id="UP000198748"/>
    </source>
</evidence>
<keyword evidence="1" id="KW-0812">Transmembrane</keyword>
<sequence length="326" mass="35872">MTPKSILNALTSKGIISDQQAESIASFEAEKAFSIHWELRSILYLGILIFSSGAGILIYENIDTIGHQVIIAVIALITAGCFYYTYKNSLPYSHEQIHNPNKLVDYVLLLGCSTFLGLEGYLQFQYNMFGSRYGLAVIIPTIVFFLCAYRFDHRGALSMAITGLASWLGLTIAPLSVISGNDFSDGKLIMPAIALGCVLTAVGWISEEQNIKKHFAFTYMLMGGNLACIAAQIGLFNESAPVLYFLIGIGLCAFFVYRARHAQSLLFLLMGTVYGYSILTYAIFTSIGAEAALGLGIFYFLFSSVGVIYFLLNFKKFLGIKPEIKK</sequence>
<proteinExistence type="predicted"/>
<feature type="transmembrane region" description="Helical" evidence="1">
    <location>
        <begin position="242"/>
        <end position="259"/>
    </location>
</feature>
<keyword evidence="1" id="KW-0472">Membrane</keyword>
<accession>A0A1G6XQD0</accession>
<dbReference type="AlphaFoldDB" id="A0A1G6XQD0"/>
<protein>
    <submittedName>
        <fullName evidence="3">Predicted membrane protein</fullName>
    </submittedName>
</protein>
<dbReference type="InterPro" id="IPR018677">
    <property type="entry name" value="DUF2157"/>
</dbReference>
<organism evidence="3 4">
    <name type="scientific">Dyadobacter soli</name>
    <dbReference type="NCBI Taxonomy" id="659014"/>
    <lineage>
        <taxon>Bacteria</taxon>
        <taxon>Pseudomonadati</taxon>
        <taxon>Bacteroidota</taxon>
        <taxon>Cytophagia</taxon>
        <taxon>Cytophagales</taxon>
        <taxon>Spirosomataceae</taxon>
        <taxon>Dyadobacter</taxon>
    </lineage>
</organism>
<reference evidence="4" key="1">
    <citation type="submission" date="2016-10" db="EMBL/GenBank/DDBJ databases">
        <authorList>
            <person name="Varghese N."/>
            <person name="Submissions S."/>
        </authorList>
    </citation>
    <scope>NUCLEOTIDE SEQUENCE [LARGE SCALE GENOMIC DNA]</scope>
    <source>
        <strain evidence="4">DSM 25329</strain>
    </source>
</reference>
<feature type="transmembrane region" description="Helical" evidence="1">
    <location>
        <begin position="41"/>
        <end position="59"/>
    </location>
</feature>
<dbReference type="RefSeq" id="WP_090146676.1">
    <property type="nucleotide sequence ID" value="NZ_FNAN01000002.1"/>
</dbReference>
<dbReference type="Pfam" id="PF09925">
    <property type="entry name" value="DUF2157"/>
    <property type="match status" value="1"/>
</dbReference>
<feature type="transmembrane region" description="Helical" evidence="1">
    <location>
        <begin position="217"/>
        <end position="236"/>
    </location>
</feature>
<feature type="domain" description="DUF2157" evidence="2">
    <location>
        <begin position="10"/>
        <end position="155"/>
    </location>
</feature>
<keyword evidence="1" id="KW-1133">Transmembrane helix</keyword>
<feature type="transmembrane region" description="Helical" evidence="1">
    <location>
        <begin position="291"/>
        <end position="312"/>
    </location>
</feature>
<evidence type="ECO:0000256" key="1">
    <source>
        <dbReference type="SAM" id="Phobius"/>
    </source>
</evidence>
<dbReference type="STRING" id="659014.SAMN04487996_102209"/>
<gene>
    <name evidence="3" type="ORF">SAMN04487996_102209</name>
</gene>
<name>A0A1G6XQD0_9BACT</name>
<dbReference type="Proteomes" id="UP000198748">
    <property type="component" value="Unassembled WGS sequence"/>
</dbReference>
<feature type="transmembrane region" description="Helical" evidence="1">
    <location>
        <begin position="106"/>
        <end position="124"/>
    </location>
</feature>